<dbReference type="InterPro" id="IPR031325">
    <property type="entry name" value="RHS_repeat"/>
</dbReference>
<dbReference type="InterPro" id="IPR050708">
    <property type="entry name" value="T6SS_VgrG/RHS"/>
</dbReference>
<dbReference type="InterPro" id="IPR006530">
    <property type="entry name" value="YD"/>
</dbReference>
<evidence type="ECO:0000259" key="3">
    <source>
        <dbReference type="Pfam" id="PF25275"/>
    </source>
</evidence>
<feature type="compositionally biased region" description="Polar residues" evidence="1">
    <location>
        <begin position="2804"/>
        <end position="2822"/>
    </location>
</feature>
<feature type="signal peptide" evidence="2">
    <location>
        <begin position="1"/>
        <end position="28"/>
    </location>
</feature>
<feature type="domain" description="Golvesin/Xly CBD-like" evidence="3">
    <location>
        <begin position="430"/>
        <end position="566"/>
    </location>
</feature>
<dbReference type="NCBIfam" id="TIGR01643">
    <property type="entry name" value="YD_repeat_2x"/>
    <property type="match status" value="4"/>
</dbReference>
<dbReference type="NCBIfam" id="NF033679">
    <property type="entry name" value="DNRLRE_dom"/>
    <property type="match status" value="2"/>
</dbReference>
<dbReference type="PANTHER" id="PTHR32305">
    <property type="match status" value="1"/>
</dbReference>
<dbReference type="Pfam" id="PF25275">
    <property type="entry name" value="Golvesin_C"/>
    <property type="match status" value="2"/>
</dbReference>
<dbReference type="PANTHER" id="PTHR32305:SF15">
    <property type="entry name" value="PROTEIN RHSA-RELATED"/>
    <property type="match status" value="1"/>
</dbReference>
<proteinExistence type="predicted"/>
<name>A0A7K0CNX9_9ACTN</name>
<sequence length="2903" mass="314789">MKRNLQRALACATVAGVLAAGLPQVAFAADGNSGGKGVVDTVKGWFSDDDDDKGDSHPSPGGKLEIPSREKLPKGKAEPEAKRVRELTGRRTPTARFFELSDGRVEAELSAVPTVYRSGSRWKPIDPGIRPEEAKGFALANTTNLGRSYFGDSAGRLARFEGPGGAGVTFGLKDAGHLTPQVKGNTVTYKDALPQTDLEYVVGRGQVKENLVINAAPKGPVSYTFTLDLNKGLIPEQRKDGSIAVFGEHPTEPVMVIPAPYLTDAAKDRLSPTGGTYSTKITQKLAKAPGGGWTLTVTPDAKWLASPERVYPVTADPTVTIVPSAAESQDVMVMSDQPTTNFNSTWQLSVGKTNTGLSRSLLKFPLDSIPAGTKIDSARMSVYFDQSHTSNGQNVVIGAHRATGAWNETDANWSKTSSFVGELSGTSVMLDDGDPGTAAVGEWPRVGTIGAVNIGNDFAANKNTATGESYTFQPTVPEKASYQVDAHVGPLADATSAAPYTLNHSTEDSTPQTTQVTVDQTTSGAPAWKPVSNGQLFFEKGTAGKIVVGDTGSSTKRTIADAIRLVNPSTIVKNIGEYSQWHDFPVGDTVQKWLDGSAANYGFVIKAEDESADGALGGPLYEAGDGNYGGEISTVPRLTVVYGKAGSSLASPTTVHSTGPELSWNKYSNTTGNTGDNFVEYQLHRSYSRTFTPGPGTLVTPIAGQSTSSYTDTTATPSAPSADEQISRVYYYMIAVKTKNGALLPSPTRAVGIPQAGRTMKLIQGDPDRNHAGVTDTTLSSLQPTANHDTLESAGIMQKWISVGNNSGLYGVTRAALKFPTTGIPTTATVVDAELDMWAAQTTSETAGAVYELHPMTRDFAETAATWNKADATTSWTTPGGDISATVSDTVPQITTDLGRHYWGATKMVQDWVKTPSSNKGAMIKLKNETSSGPQERTVFLSSEAFDWQLGPLMRVIYVDATAEDTYYAPATPQRMTPNSTYTVKTTVTNTTNTTWNASAVERVLSYRWTLPDGSTPPGGGTALQTNLPLNIPPGSSATVNAQVNTPTNSDEGNKRTDWVLTWDVYNKTTSTWLSDTAGGAPGLTQNVAVEDPTSNQIGLEKFYAYAGKNTGAGSTVMNNLAAGNSVWSYNAFTNPGRGLNTFFRLAYNSLDTSDTVSGGGWSMQASGPVRLGAPLDFHPNPNPTEVRLPDGDGTTHVFRKQGDGTWKAPAGVHYRLTAKAGLDCTPDKDPVPDAWTMTRPDGTRFLFGCDGYMTQTIDKNGNTMSFSYEERKSNNKPTKFLRYITDPADRTTLTVDYWEKGQDGYQYINDAGDLVTDNGKLTNSKIYDHLRSVTDISGRKIEFYYTTQGLLGQFTDGVGSTDGAPKVFRFTYDATQGNKNVKLVTATDPRGNPTRLTYNEPNDKDNPKYHWWTKTINDRLGHDTTFAYKPDETNDEFTDTTVTDAQAHATNYVLDDFGRQRQVTNAKAETTTLNWDTDNNVTYLEEANHAKSTFCYDSKTGYPLRQWSAEQTDDWDSQWLVATFYCNPANDTSLPGAAKYEYRTRLDGYAADLVRKTSPQGRTSTFGYDCYGNLKTVTDPRGTATWPTDPSVCAPTTSGPTVKYDYDAYGQLTKATDARGNASQNTGFDANGYPQTITDPYGEPTKFVYDERGQVESVIDANEKETSQTYDTFGRPKVSTVPKVQDDGEFITTPAPEYDANDNVTKATAPTGAVSRAQYDAADQVSWAIGPDNNNTGRKTVYTYDTVGNLLTTTEPKGAATTGDLTDYVTTNHYDDIYQLTSVVNAEGDTVSYTYDEVGNLTKVVDPKKNATPDTDDYTTLTEYDRNHRAWKVTDAAGKSATTVYDLDSVVKSTTDQEGNTTEIVPDPRGVPAEVKTPYEGSTIRTTKFEYDAAGNRTKVITPRGVNTPGVADDFVARTEYDKLNRPVKQFQPYDPADSRYNRDDVYTETVYDKVGRVTKVSLPPSEGQTVRNDTDYTYYDNGWTYTSTDPWDIRTQYDYTDLGQQQSRTLTSAGGDSTRTMGWSYYPDGSLQARSDTGVPVGKDVVVTDNSDTQTTTATGTWSTATAAGQQGHDHRAHTAGTGTDTFTWNLNTPADGTYTVYAKFPEVTGAATTAKYTITHDGTATDKTVDQTQNTGTWVSLGSYPLKQGNTDTIRLAQNATGIVVADAVKLVRTPTETDNEHKDAAYTYDLNGNLTQLTDTSSTAKIDTYRMSYTGLNQLNKLEELLAGTVKKTTEFGYDANGLPETVSHPQQYSEYTYDLRDLVKTVKVGESAADDDPETTSYTYTDRGQRLHEIKANDNTVDYTYYLNGALKTQKEEKPGGVLVSSHTYAYDANGNKAQDVASKMNADIHTEYLTSTTNYTYDPADRLKQAVKTGNGAGTETYIHDNNANVTTQTIKNVTTTFTYDRNRLLSATSAGTSASYNYDAYGRLDTVASGGKILEDSDYDGYDHIIKHTKLQDDGTTKTSTYTFDPLDRTASKTESGKTTDYNYLGISSEVLSEVVAGEVAKSFQYSPWGERLSQLKHKSDDTEELGVYGYNSHTDTETLTDENGNSKATYGYTAYGKNDNAEFTGIDKPEADNPSKEAYNPYRFNSKRWDAASGTYDMGFRDYNPGLNRFTTRDAYSGALADMNLGADPYTGNRYAFAGGNPASFVELDGHRIAEEPDGSRYSPLDFTSLHDLVVANTVPLIEAQMKLEGITGTITVSRLDNVIPYSGKKGEPMGYADIILTGTGANKNEVWIWEIKSRGGQTEWNEKGNMESHWTQAPKQLQRYIDKLQDEYNHYAPDVTVKPGFGLPSSKLQSPRGNPVSAWSGNENTHPGIRWYAEDKKKEKEKEKTEGDGTSVGEVVVAAGLTVGAIGIGVGTVAEDVATGGVGVLDDPASFALSGTMLSGAWGLVA</sequence>
<feature type="compositionally biased region" description="Basic and acidic residues" evidence="1">
    <location>
        <begin position="66"/>
        <end position="89"/>
    </location>
</feature>
<feature type="region of interest" description="Disordered" evidence="1">
    <location>
        <begin position="46"/>
        <end position="89"/>
    </location>
</feature>
<dbReference type="Gene3D" id="2.180.10.10">
    <property type="entry name" value="RHS repeat-associated core"/>
    <property type="match status" value="3"/>
</dbReference>
<gene>
    <name evidence="4" type="ORF">SRB5_53560</name>
</gene>
<evidence type="ECO:0000256" key="1">
    <source>
        <dbReference type="SAM" id="MobiDB-lite"/>
    </source>
</evidence>
<keyword evidence="5" id="KW-1185">Reference proteome</keyword>
<dbReference type="EMBL" id="WEGJ01000029">
    <property type="protein sequence ID" value="MQY15178.1"/>
    <property type="molecule type" value="Genomic_DNA"/>
</dbReference>
<protein>
    <recommendedName>
        <fullName evidence="3">Golvesin/Xly CBD-like domain-containing protein</fullName>
    </recommendedName>
</protein>
<keyword evidence="2" id="KW-0732">Signal</keyword>
<evidence type="ECO:0000313" key="5">
    <source>
        <dbReference type="Proteomes" id="UP000466345"/>
    </source>
</evidence>
<dbReference type="NCBIfam" id="TIGR03696">
    <property type="entry name" value="Rhs_assc_core"/>
    <property type="match status" value="1"/>
</dbReference>
<evidence type="ECO:0000313" key="4">
    <source>
        <dbReference type="EMBL" id="MQY15178.1"/>
    </source>
</evidence>
<comment type="caution">
    <text evidence="4">The sequence shown here is derived from an EMBL/GenBank/DDBJ whole genome shotgun (WGS) entry which is preliminary data.</text>
</comment>
<feature type="region of interest" description="Disordered" evidence="1">
    <location>
        <begin position="2804"/>
        <end position="2825"/>
    </location>
</feature>
<reference evidence="4 5" key="1">
    <citation type="submission" date="2019-10" db="EMBL/GenBank/DDBJ databases">
        <title>Streptomyces smaragdinus sp. nov. and Streptomyces fabii sp. nov., isolated from the gut of fungus growing-termite Macrotermes natalensis.</title>
        <authorList>
            <person name="Schwitalla J."/>
            <person name="Benndorf R."/>
            <person name="Martin K."/>
            <person name="De Beer W."/>
            <person name="Kaster A.-K."/>
            <person name="Vollmers J."/>
            <person name="Poulsen M."/>
            <person name="Beemelmanns C."/>
        </authorList>
    </citation>
    <scope>NUCLEOTIDE SEQUENCE [LARGE SCALE GENOMIC DNA]</scope>
    <source>
        <strain evidence="4 5">RB5</strain>
    </source>
</reference>
<evidence type="ECO:0000256" key="2">
    <source>
        <dbReference type="SAM" id="SignalP"/>
    </source>
</evidence>
<dbReference type="Pfam" id="PF05593">
    <property type="entry name" value="RHS_repeat"/>
    <property type="match status" value="2"/>
</dbReference>
<feature type="domain" description="Golvesin/Xly CBD-like" evidence="3">
    <location>
        <begin position="2048"/>
        <end position="2176"/>
    </location>
</feature>
<organism evidence="4 5">
    <name type="scientific">Streptomyces smaragdinus</name>
    <dbReference type="NCBI Taxonomy" id="2585196"/>
    <lineage>
        <taxon>Bacteria</taxon>
        <taxon>Bacillati</taxon>
        <taxon>Actinomycetota</taxon>
        <taxon>Actinomycetes</taxon>
        <taxon>Kitasatosporales</taxon>
        <taxon>Streptomycetaceae</taxon>
        <taxon>Streptomyces</taxon>
    </lineage>
</organism>
<accession>A0A7K0CNX9</accession>
<dbReference type="Proteomes" id="UP000466345">
    <property type="component" value="Unassembled WGS sequence"/>
</dbReference>
<dbReference type="InterPro" id="IPR033803">
    <property type="entry name" value="CBD-like_Golvesin-Xly"/>
</dbReference>
<feature type="chain" id="PRO_5029528627" description="Golvesin/Xly CBD-like domain-containing protein" evidence="2">
    <location>
        <begin position="29"/>
        <end position="2903"/>
    </location>
</feature>
<dbReference type="InterPro" id="IPR022385">
    <property type="entry name" value="Rhs_assc_core"/>
</dbReference>